<keyword evidence="3" id="KW-0328">Glycosyltransferase</keyword>
<dbReference type="Gene3D" id="3.40.50.2000">
    <property type="entry name" value="Glycogen Phosphorylase B"/>
    <property type="match status" value="2"/>
</dbReference>
<dbReference type="PROSITE" id="PS00375">
    <property type="entry name" value="UDPGT"/>
    <property type="match status" value="1"/>
</dbReference>
<comment type="similarity">
    <text evidence="1 3">Belongs to the UDP-glycosyltransferase family.</text>
</comment>
<dbReference type="FunFam" id="3.40.50.2000:FF:000055">
    <property type="entry name" value="Glycosyltransferase"/>
    <property type="match status" value="1"/>
</dbReference>
<reference evidence="5" key="1">
    <citation type="submission" date="2017-07" db="EMBL/GenBank/DDBJ databases">
        <title>Taro Niue Genome Assembly and Annotation.</title>
        <authorList>
            <person name="Atibalentja N."/>
            <person name="Keating K."/>
            <person name="Fields C.J."/>
        </authorList>
    </citation>
    <scope>NUCLEOTIDE SEQUENCE</scope>
    <source>
        <strain evidence="5">Niue_2</strain>
        <tissue evidence="5">Leaf</tissue>
    </source>
</reference>
<dbReference type="PANTHER" id="PTHR11926:SF970">
    <property type="entry name" value="GLYCOSYLTRANSFERASE"/>
    <property type="match status" value="1"/>
</dbReference>
<dbReference type="GO" id="GO:0080043">
    <property type="term" value="F:quercetin 3-O-glucosyltransferase activity"/>
    <property type="evidence" value="ECO:0007669"/>
    <property type="project" value="TreeGrafter"/>
</dbReference>
<protein>
    <recommendedName>
        <fullName evidence="4">Glycosyltransferase</fullName>
        <ecNumber evidence="4">2.4.1.-</ecNumber>
    </recommendedName>
</protein>
<dbReference type="GO" id="GO:0080044">
    <property type="term" value="F:quercetin 7-O-glucosyltransferase activity"/>
    <property type="evidence" value="ECO:0007669"/>
    <property type="project" value="TreeGrafter"/>
</dbReference>
<dbReference type="InterPro" id="IPR002213">
    <property type="entry name" value="UDP_glucos_trans"/>
</dbReference>
<dbReference type="EC" id="2.4.1.-" evidence="4"/>
<dbReference type="PANTHER" id="PTHR11926">
    <property type="entry name" value="GLUCOSYL/GLUCURONOSYL TRANSFERASES"/>
    <property type="match status" value="1"/>
</dbReference>
<organism evidence="5 6">
    <name type="scientific">Colocasia esculenta</name>
    <name type="common">Wild taro</name>
    <name type="synonym">Arum esculentum</name>
    <dbReference type="NCBI Taxonomy" id="4460"/>
    <lineage>
        <taxon>Eukaryota</taxon>
        <taxon>Viridiplantae</taxon>
        <taxon>Streptophyta</taxon>
        <taxon>Embryophyta</taxon>
        <taxon>Tracheophyta</taxon>
        <taxon>Spermatophyta</taxon>
        <taxon>Magnoliopsida</taxon>
        <taxon>Liliopsida</taxon>
        <taxon>Araceae</taxon>
        <taxon>Aroideae</taxon>
        <taxon>Colocasieae</taxon>
        <taxon>Colocasia</taxon>
    </lineage>
</organism>
<dbReference type="InterPro" id="IPR035595">
    <property type="entry name" value="UDP_glycos_trans_CS"/>
</dbReference>
<evidence type="ECO:0000256" key="3">
    <source>
        <dbReference type="RuleBase" id="RU003718"/>
    </source>
</evidence>
<gene>
    <name evidence="5" type="ORF">Taro_052599</name>
</gene>
<dbReference type="Pfam" id="PF00201">
    <property type="entry name" value="UDPGT"/>
    <property type="match status" value="1"/>
</dbReference>
<comment type="caution">
    <text evidence="5">The sequence shown here is derived from an EMBL/GenBank/DDBJ whole genome shotgun (WGS) entry which is preliminary data.</text>
</comment>
<dbReference type="EMBL" id="NMUH01009042">
    <property type="protein sequence ID" value="MQM19593.1"/>
    <property type="molecule type" value="Genomic_DNA"/>
</dbReference>
<evidence type="ECO:0000313" key="5">
    <source>
        <dbReference type="EMBL" id="MQM19593.1"/>
    </source>
</evidence>
<evidence type="ECO:0000313" key="6">
    <source>
        <dbReference type="Proteomes" id="UP000652761"/>
    </source>
</evidence>
<name>A0A843XK81_COLES</name>
<dbReference type="FunFam" id="3.40.50.2000:FF:000027">
    <property type="entry name" value="Glycosyltransferase"/>
    <property type="match status" value="1"/>
</dbReference>
<sequence>MFMQLLLQFMVIEKKVSTFEHATRGGFATPAQSCRFHHPYHLPHTGTERHTREVAMGSHATLPPHAVVIPYPSQGHIHPMLQLAKLLHYRGFHITFVNTEFNHQRLVHSRGAVSVRGLDGFRFETIPDGLPPPERDGTQDIAALCASTMKHSLVPFRDLVTRLNAAPGVPPVTYIVADGAMSFTINAAEELGIPELLFFTLSACGVMGYLSYKDLVDRGYVPFKDESCLTNGYLETAIDWIPGMKGIRLKDLPCFLRTTDPDDIMLNANMKQAEDAKRAKGIILNTFEVLETDVLDAIRDRHPNLYTIGPLSPLCRQVPEMLASIQSSLWKEDTECLRWLDGQKEASVLYVNFGSIAVMSSANFMEFAWGIANSKQPFLWVVRPDLVMGGEGVLPEEFVEETRGRGLLASWCSQEQVLAHPATGCFLTHCGWNSTLEAVYEGVPLLCWPFWAEQTTNCRYACTAWGNGMEIGRDVRREEVEVLVREMISGEGTGKEAKRRAAEWKEKAAKAIAPGGSSHHHFERLVNDLSLINM</sequence>
<dbReference type="AlphaFoldDB" id="A0A843XK81"/>
<evidence type="ECO:0000256" key="2">
    <source>
        <dbReference type="ARBA" id="ARBA00022679"/>
    </source>
</evidence>
<evidence type="ECO:0000256" key="1">
    <source>
        <dbReference type="ARBA" id="ARBA00009995"/>
    </source>
</evidence>
<evidence type="ECO:0000256" key="4">
    <source>
        <dbReference type="RuleBase" id="RU362057"/>
    </source>
</evidence>
<dbReference type="Proteomes" id="UP000652761">
    <property type="component" value="Unassembled WGS sequence"/>
</dbReference>
<accession>A0A843XK81</accession>
<dbReference type="OrthoDB" id="5835829at2759"/>
<proteinExistence type="inferred from homology"/>
<dbReference type="CDD" id="cd03784">
    <property type="entry name" value="GT1_Gtf-like"/>
    <property type="match status" value="1"/>
</dbReference>
<dbReference type="SUPFAM" id="SSF53756">
    <property type="entry name" value="UDP-Glycosyltransferase/glycogen phosphorylase"/>
    <property type="match status" value="1"/>
</dbReference>
<keyword evidence="2 3" id="KW-0808">Transferase</keyword>
<keyword evidence="6" id="KW-1185">Reference proteome</keyword>